<feature type="signal peptide" evidence="5">
    <location>
        <begin position="1"/>
        <end position="21"/>
    </location>
</feature>
<evidence type="ECO:0000256" key="4">
    <source>
        <dbReference type="ARBA" id="ARBA00022729"/>
    </source>
</evidence>
<evidence type="ECO:0000256" key="1">
    <source>
        <dbReference type="ARBA" id="ARBA00004613"/>
    </source>
</evidence>
<dbReference type="GO" id="GO:0009986">
    <property type="term" value="C:cell surface"/>
    <property type="evidence" value="ECO:0007669"/>
    <property type="project" value="InterPro"/>
</dbReference>
<accession>A0A016S3J9</accession>
<gene>
    <name evidence="6" type="primary">Acey_s0309.g2074</name>
    <name evidence="6" type="ORF">Y032_0309g2074</name>
</gene>
<sequence>MEMNPSIVLLLAAASLPHCFAIFGIGRRQSVAVAGRLLCNGIPVAGVRVKLYEKEVFLDRLMDEGRTDFTGCFYLWGSKTEITNIDPKVNIYHKCNYFGPCYKKFGITIPDNYITPGPHPRAMFNIGTIELAGRFSGQSIDCFN</sequence>
<dbReference type="AlphaFoldDB" id="A0A016S3J9"/>
<keyword evidence="3" id="KW-0964">Secreted</keyword>
<proteinExistence type="inferred from homology"/>
<comment type="similarity">
    <text evidence="2">Belongs to the nematode transthyretin-like family.</text>
</comment>
<dbReference type="Pfam" id="PF01060">
    <property type="entry name" value="TTR-52"/>
    <property type="match status" value="1"/>
</dbReference>
<dbReference type="EMBL" id="JARK01001645">
    <property type="protein sequence ID" value="EYB84829.1"/>
    <property type="molecule type" value="Genomic_DNA"/>
</dbReference>
<comment type="caution">
    <text evidence="6">The sequence shown here is derived from an EMBL/GenBank/DDBJ whole genome shotgun (WGS) entry which is preliminary data.</text>
</comment>
<organism evidence="6 7">
    <name type="scientific">Ancylostoma ceylanicum</name>
    <dbReference type="NCBI Taxonomy" id="53326"/>
    <lineage>
        <taxon>Eukaryota</taxon>
        <taxon>Metazoa</taxon>
        <taxon>Ecdysozoa</taxon>
        <taxon>Nematoda</taxon>
        <taxon>Chromadorea</taxon>
        <taxon>Rhabditida</taxon>
        <taxon>Rhabditina</taxon>
        <taxon>Rhabditomorpha</taxon>
        <taxon>Strongyloidea</taxon>
        <taxon>Ancylostomatidae</taxon>
        <taxon>Ancylostomatinae</taxon>
        <taxon>Ancylostoma</taxon>
    </lineage>
</organism>
<evidence type="ECO:0000313" key="7">
    <source>
        <dbReference type="Proteomes" id="UP000024635"/>
    </source>
</evidence>
<name>A0A016S3J9_9BILA</name>
<evidence type="ECO:0000256" key="5">
    <source>
        <dbReference type="SAM" id="SignalP"/>
    </source>
</evidence>
<dbReference type="GO" id="GO:0005576">
    <property type="term" value="C:extracellular region"/>
    <property type="evidence" value="ECO:0007669"/>
    <property type="project" value="UniProtKB-SubCell"/>
</dbReference>
<evidence type="ECO:0008006" key="8">
    <source>
        <dbReference type="Google" id="ProtNLM"/>
    </source>
</evidence>
<keyword evidence="4 5" id="KW-0732">Signal</keyword>
<protein>
    <recommendedName>
        <fullName evidence="8">Transthyretin-like family protein</fullName>
    </recommendedName>
</protein>
<keyword evidence="7" id="KW-1185">Reference proteome</keyword>
<dbReference type="InterPro" id="IPR038479">
    <property type="entry name" value="Transthyretin-like_sf"/>
</dbReference>
<evidence type="ECO:0000256" key="3">
    <source>
        <dbReference type="ARBA" id="ARBA00022525"/>
    </source>
</evidence>
<dbReference type="Gene3D" id="2.60.40.3330">
    <property type="match status" value="1"/>
</dbReference>
<feature type="chain" id="PRO_5001486002" description="Transthyretin-like family protein" evidence="5">
    <location>
        <begin position="22"/>
        <end position="144"/>
    </location>
</feature>
<dbReference type="InterPro" id="IPR001534">
    <property type="entry name" value="Transthyretin-like"/>
</dbReference>
<evidence type="ECO:0000313" key="6">
    <source>
        <dbReference type="EMBL" id="EYB84829.1"/>
    </source>
</evidence>
<dbReference type="PANTHER" id="PTHR21700">
    <property type="entry name" value="TRANSTHYRETIN-LIKE FAMILY PROTEIN-RELATED"/>
    <property type="match status" value="1"/>
</dbReference>
<reference evidence="7" key="1">
    <citation type="journal article" date="2015" name="Nat. Genet.">
        <title>The genome and transcriptome of the zoonotic hookworm Ancylostoma ceylanicum identify infection-specific gene families.</title>
        <authorList>
            <person name="Schwarz E.M."/>
            <person name="Hu Y."/>
            <person name="Antoshechkin I."/>
            <person name="Miller M.M."/>
            <person name="Sternberg P.W."/>
            <person name="Aroian R.V."/>
        </authorList>
    </citation>
    <scope>NUCLEOTIDE SEQUENCE</scope>
    <source>
        <strain evidence="7">HY135</strain>
    </source>
</reference>
<evidence type="ECO:0000256" key="2">
    <source>
        <dbReference type="ARBA" id="ARBA00010112"/>
    </source>
</evidence>
<dbReference type="PANTHER" id="PTHR21700:SF24">
    <property type="entry name" value="TRANSTHYRETIN-LIKE FAMILY PROTEIN"/>
    <property type="match status" value="1"/>
</dbReference>
<dbReference type="OrthoDB" id="73919at2759"/>
<comment type="subcellular location">
    <subcellularLocation>
        <location evidence="1">Secreted</location>
    </subcellularLocation>
</comment>
<dbReference type="Proteomes" id="UP000024635">
    <property type="component" value="Unassembled WGS sequence"/>
</dbReference>